<gene>
    <name evidence="1" type="ORF">RF55_10508</name>
</gene>
<reference evidence="1 2" key="1">
    <citation type="submission" date="2015-04" db="EMBL/GenBank/DDBJ databases">
        <title>Lasius niger genome sequencing.</title>
        <authorList>
            <person name="Konorov E.A."/>
            <person name="Nikitin M.A."/>
            <person name="Kirill M.V."/>
            <person name="Chang P."/>
        </authorList>
    </citation>
    <scope>NUCLEOTIDE SEQUENCE [LARGE SCALE GENOMIC DNA]</scope>
    <source>
        <tissue evidence="1">Whole</tissue>
    </source>
</reference>
<evidence type="ECO:0000313" key="1">
    <source>
        <dbReference type="EMBL" id="KMQ89823.1"/>
    </source>
</evidence>
<name>A0A0J7KH98_LASNI</name>
<protein>
    <submittedName>
        <fullName evidence="1">Putative phage protein</fullName>
    </submittedName>
</protein>
<comment type="caution">
    <text evidence="1">The sequence shown here is derived from an EMBL/GenBank/DDBJ whole genome shotgun (WGS) entry which is preliminary data.</text>
</comment>
<dbReference type="Proteomes" id="UP000036403">
    <property type="component" value="Unassembled WGS sequence"/>
</dbReference>
<evidence type="ECO:0000313" key="2">
    <source>
        <dbReference type="Proteomes" id="UP000036403"/>
    </source>
</evidence>
<dbReference type="AlphaFoldDB" id="A0A0J7KH98"/>
<proteinExistence type="predicted"/>
<dbReference type="EMBL" id="LBMM01007346">
    <property type="protein sequence ID" value="KMQ89823.1"/>
    <property type="molecule type" value="Genomic_DNA"/>
</dbReference>
<accession>A0A0J7KH98</accession>
<sequence>MAEITEINRACNLVMTLSEGKQLFAEPLDIELFRRFYRPLALVWGQLSNEGLIGPAGEAIAWYLLRDNVSKLISAQEAEAIEAEIRSSVWLLVPSSSGFSRILLHQALGNGKITEEEKDEVMNSLVYFIAASAIERGERRSEILKLMSHGNLGLTSQGFTDWSASQAILPKAENGKAATS</sequence>
<organism evidence="1 2">
    <name type="scientific">Lasius niger</name>
    <name type="common">Black garden ant</name>
    <dbReference type="NCBI Taxonomy" id="67767"/>
    <lineage>
        <taxon>Eukaryota</taxon>
        <taxon>Metazoa</taxon>
        <taxon>Ecdysozoa</taxon>
        <taxon>Arthropoda</taxon>
        <taxon>Hexapoda</taxon>
        <taxon>Insecta</taxon>
        <taxon>Pterygota</taxon>
        <taxon>Neoptera</taxon>
        <taxon>Endopterygota</taxon>
        <taxon>Hymenoptera</taxon>
        <taxon>Apocrita</taxon>
        <taxon>Aculeata</taxon>
        <taxon>Formicoidea</taxon>
        <taxon>Formicidae</taxon>
        <taxon>Formicinae</taxon>
        <taxon>Lasius</taxon>
        <taxon>Lasius</taxon>
    </lineage>
</organism>
<dbReference type="PaxDb" id="67767-A0A0J7KH98"/>
<keyword evidence="2" id="KW-1185">Reference proteome</keyword>